<name>A0AA88D8K4_FICCA</name>
<gene>
    <name evidence="4" type="ORF">TIFTF001_019079</name>
</gene>
<feature type="compositionally biased region" description="Low complexity" evidence="2">
    <location>
        <begin position="263"/>
        <end position="274"/>
    </location>
</feature>
<dbReference type="AlphaFoldDB" id="A0AA88D8K4"/>
<keyword evidence="5" id="KW-1185">Reference proteome</keyword>
<evidence type="ECO:0000256" key="3">
    <source>
        <dbReference type="SAM" id="Phobius"/>
    </source>
</evidence>
<keyword evidence="1" id="KW-0175">Coiled coil</keyword>
<feature type="region of interest" description="Disordered" evidence="2">
    <location>
        <begin position="239"/>
        <end position="309"/>
    </location>
</feature>
<keyword evidence="3" id="KW-1133">Transmembrane helix</keyword>
<sequence length="309" mass="35352">MFRARESWFRALNRFKTRSFSGKATASGTSSTNNGANSSDKAESSLTKYDESYRQLENLDLTTAAKILFTDPPKKKKFGLDFHLVQFFFALMPSFAVYLVAQYARYEIRRMEEVIKLSLLFIDPCYGIFVYTAMSSTIGTNFSYALNAFVFVHIGGKQRFKFDRNVYFWFQYWCPCLTFSSSSKSPSQELEQKKKKEEEEAKAKELELKEKEAESVPELLEVKTRLDKLEEAVKEIVVESKKQSSSGVAKDLESGNHKKNHVSTTETSSGVSRSESSESEERDRLSRQKSVQDKKERDQGGGVCEDDKR</sequence>
<accession>A0AA88D8K4</accession>
<organism evidence="4 5">
    <name type="scientific">Ficus carica</name>
    <name type="common">Common fig</name>
    <dbReference type="NCBI Taxonomy" id="3494"/>
    <lineage>
        <taxon>Eukaryota</taxon>
        <taxon>Viridiplantae</taxon>
        <taxon>Streptophyta</taxon>
        <taxon>Embryophyta</taxon>
        <taxon>Tracheophyta</taxon>
        <taxon>Spermatophyta</taxon>
        <taxon>Magnoliopsida</taxon>
        <taxon>eudicotyledons</taxon>
        <taxon>Gunneridae</taxon>
        <taxon>Pentapetalae</taxon>
        <taxon>rosids</taxon>
        <taxon>fabids</taxon>
        <taxon>Rosales</taxon>
        <taxon>Moraceae</taxon>
        <taxon>Ficeae</taxon>
        <taxon>Ficus</taxon>
    </lineage>
</organism>
<evidence type="ECO:0000256" key="1">
    <source>
        <dbReference type="SAM" id="Coils"/>
    </source>
</evidence>
<proteinExistence type="predicted"/>
<feature type="coiled-coil region" evidence="1">
    <location>
        <begin position="187"/>
        <end position="239"/>
    </location>
</feature>
<feature type="compositionally biased region" description="Low complexity" evidence="2">
    <location>
        <begin position="22"/>
        <end position="39"/>
    </location>
</feature>
<evidence type="ECO:0000313" key="5">
    <source>
        <dbReference type="Proteomes" id="UP001187192"/>
    </source>
</evidence>
<feature type="transmembrane region" description="Helical" evidence="3">
    <location>
        <begin position="84"/>
        <end position="106"/>
    </location>
</feature>
<keyword evidence="3" id="KW-0812">Transmembrane</keyword>
<feature type="region of interest" description="Disordered" evidence="2">
    <location>
        <begin position="22"/>
        <end position="43"/>
    </location>
</feature>
<evidence type="ECO:0000313" key="4">
    <source>
        <dbReference type="EMBL" id="GMN49913.1"/>
    </source>
</evidence>
<evidence type="ECO:0000256" key="2">
    <source>
        <dbReference type="SAM" id="MobiDB-lite"/>
    </source>
</evidence>
<reference evidence="4" key="1">
    <citation type="submission" date="2023-07" db="EMBL/GenBank/DDBJ databases">
        <title>draft genome sequence of fig (Ficus carica).</title>
        <authorList>
            <person name="Takahashi T."/>
            <person name="Nishimura K."/>
        </authorList>
    </citation>
    <scope>NUCLEOTIDE SEQUENCE</scope>
</reference>
<dbReference type="EMBL" id="BTGU01000032">
    <property type="protein sequence ID" value="GMN49913.1"/>
    <property type="molecule type" value="Genomic_DNA"/>
</dbReference>
<keyword evidence="3" id="KW-0472">Membrane</keyword>
<comment type="caution">
    <text evidence="4">The sequence shown here is derived from an EMBL/GenBank/DDBJ whole genome shotgun (WGS) entry which is preliminary data.</text>
</comment>
<dbReference type="PANTHER" id="PTHR36339:SF2">
    <property type="entry name" value="F23A5.5"/>
    <property type="match status" value="1"/>
</dbReference>
<feature type="compositionally biased region" description="Basic and acidic residues" evidence="2">
    <location>
        <begin position="275"/>
        <end position="309"/>
    </location>
</feature>
<protein>
    <submittedName>
        <fullName evidence="4">Uncharacterized protein</fullName>
    </submittedName>
</protein>
<dbReference type="PANTHER" id="PTHR36339">
    <property type="entry name" value="F23A5.5"/>
    <property type="match status" value="1"/>
</dbReference>
<feature type="transmembrane region" description="Helical" evidence="3">
    <location>
        <begin position="126"/>
        <end position="154"/>
    </location>
</feature>
<dbReference type="Proteomes" id="UP001187192">
    <property type="component" value="Unassembled WGS sequence"/>
</dbReference>